<gene>
    <name evidence="1" type="ORF">EDC65_2244</name>
</gene>
<organism evidence="1 2">
    <name type="scientific">Stella humosa</name>
    <dbReference type="NCBI Taxonomy" id="94"/>
    <lineage>
        <taxon>Bacteria</taxon>
        <taxon>Pseudomonadati</taxon>
        <taxon>Pseudomonadota</taxon>
        <taxon>Alphaproteobacteria</taxon>
        <taxon>Rhodospirillales</taxon>
        <taxon>Stellaceae</taxon>
        <taxon>Stella</taxon>
    </lineage>
</organism>
<protein>
    <recommendedName>
        <fullName evidence="3">Uracil DNA glycosylase superfamily protein</fullName>
    </recommendedName>
</protein>
<evidence type="ECO:0008006" key="3">
    <source>
        <dbReference type="Google" id="ProtNLM"/>
    </source>
</evidence>
<keyword evidence="2" id="KW-1185">Reference proteome</keyword>
<reference evidence="1 2" key="1">
    <citation type="submission" date="2018-11" db="EMBL/GenBank/DDBJ databases">
        <title>Genomic Encyclopedia of Type Strains, Phase IV (KMG-IV): sequencing the most valuable type-strain genomes for metagenomic binning, comparative biology and taxonomic classification.</title>
        <authorList>
            <person name="Goeker M."/>
        </authorList>
    </citation>
    <scope>NUCLEOTIDE SEQUENCE [LARGE SCALE GENOMIC DNA]</scope>
    <source>
        <strain evidence="1 2">DSM 5900</strain>
    </source>
</reference>
<dbReference type="EMBL" id="RJKX01000013">
    <property type="protein sequence ID" value="ROQ00445.1"/>
    <property type="molecule type" value="Genomic_DNA"/>
</dbReference>
<comment type="caution">
    <text evidence="1">The sequence shown here is derived from an EMBL/GenBank/DDBJ whole genome shotgun (WGS) entry which is preliminary data.</text>
</comment>
<dbReference type="Proteomes" id="UP000278222">
    <property type="component" value="Unassembled WGS sequence"/>
</dbReference>
<proteinExistence type="predicted"/>
<evidence type="ECO:0000313" key="1">
    <source>
        <dbReference type="EMBL" id="ROQ00445.1"/>
    </source>
</evidence>
<evidence type="ECO:0000313" key="2">
    <source>
        <dbReference type="Proteomes" id="UP000278222"/>
    </source>
</evidence>
<accession>A0A3N1MBL7</accession>
<dbReference type="AlphaFoldDB" id="A0A3N1MBL7"/>
<sequence>MADYERMRDIERRYQAASGLKERRYYSLFYGPLAPFPLAMINENPGGSPDDFKIVDVYAGSHEYVEGRFSGPTTLNASTLLMRLLGGDSHEIVRPVQVFNQHFRRSPGRLGARERRRHVDEARPFVLECLAFARPKLLLFGGANGVQPFMTALGGTAVADDATTVMGPNGTSPAVYYREYRLHHPLLGPMSGIGLYHPSKLNGHFYAHAFPRLLRRVNEALAGTGQGPRL</sequence>
<name>A0A3N1MBL7_9PROT</name>